<keyword evidence="8" id="KW-0676">Redox-active center</keyword>
<dbReference type="FunFam" id="3.40.30.10:FF:000007">
    <property type="entry name" value="Thioredoxin-dependent thiol peroxidase"/>
    <property type="match status" value="1"/>
</dbReference>
<dbReference type="PROSITE" id="PS51352">
    <property type="entry name" value="THIOREDOXIN_2"/>
    <property type="match status" value="1"/>
</dbReference>
<dbReference type="PANTHER" id="PTHR42801:SF4">
    <property type="entry name" value="AHPC_TSA FAMILY PROTEIN"/>
    <property type="match status" value="1"/>
</dbReference>
<evidence type="ECO:0000256" key="10">
    <source>
        <dbReference type="ARBA" id="ARBA00038489"/>
    </source>
</evidence>
<dbReference type="AlphaFoldDB" id="A0A0G0L1M9"/>
<evidence type="ECO:0000256" key="1">
    <source>
        <dbReference type="ARBA" id="ARBA00003330"/>
    </source>
</evidence>
<dbReference type="EMBL" id="LBVL01000012">
    <property type="protein sequence ID" value="KKQ84907.1"/>
    <property type="molecule type" value="Genomic_DNA"/>
</dbReference>
<gene>
    <name evidence="14" type="ORF">UT08_C0012G0003</name>
</gene>
<comment type="caution">
    <text evidence="14">The sequence shown here is derived from an EMBL/GenBank/DDBJ whole genome shotgun (WGS) entry which is preliminary data.</text>
</comment>
<proteinExistence type="inferred from homology"/>
<comment type="subunit">
    <text evidence="2">Monomer.</text>
</comment>
<evidence type="ECO:0000256" key="9">
    <source>
        <dbReference type="ARBA" id="ARBA00032824"/>
    </source>
</evidence>
<dbReference type="GO" id="GO:0008379">
    <property type="term" value="F:thioredoxin peroxidase activity"/>
    <property type="evidence" value="ECO:0007669"/>
    <property type="project" value="TreeGrafter"/>
</dbReference>
<comment type="similarity">
    <text evidence="10">Belongs to the peroxiredoxin family. BCP/PrxQ subfamily.</text>
</comment>
<organism evidence="14 15">
    <name type="scientific">Candidatus Woesebacteria bacterium GW2011_GWB1_38_8</name>
    <dbReference type="NCBI Taxonomy" id="1618570"/>
    <lineage>
        <taxon>Bacteria</taxon>
        <taxon>Candidatus Woeseibacteriota</taxon>
    </lineage>
</organism>
<dbReference type="GO" id="GO:0005737">
    <property type="term" value="C:cytoplasm"/>
    <property type="evidence" value="ECO:0007669"/>
    <property type="project" value="TreeGrafter"/>
</dbReference>
<protein>
    <recommendedName>
        <fullName evidence="3">thioredoxin-dependent peroxiredoxin</fullName>
        <ecNumber evidence="3">1.11.1.24</ecNumber>
    </recommendedName>
    <alternativeName>
        <fullName evidence="9">Thioredoxin peroxidase</fullName>
    </alternativeName>
</protein>
<dbReference type="GO" id="GO:0034599">
    <property type="term" value="P:cellular response to oxidative stress"/>
    <property type="evidence" value="ECO:0007669"/>
    <property type="project" value="TreeGrafter"/>
</dbReference>
<evidence type="ECO:0000256" key="3">
    <source>
        <dbReference type="ARBA" id="ARBA00013017"/>
    </source>
</evidence>
<evidence type="ECO:0000256" key="4">
    <source>
        <dbReference type="ARBA" id="ARBA00022559"/>
    </source>
</evidence>
<keyword evidence="7" id="KW-1015">Disulfide bond</keyword>
<dbReference type="InterPro" id="IPR024706">
    <property type="entry name" value="Peroxiredoxin_AhpC-typ"/>
</dbReference>
<dbReference type="PANTHER" id="PTHR42801">
    <property type="entry name" value="THIOREDOXIN-DEPENDENT PEROXIDE REDUCTASE"/>
    <property type="match status" value="1"/>
</dbReference>
<dbReference type="InterPro" id="IPR000866">
    <property type="entry name" value="AhpC/TSA"/>
</dbReference>
<dbReference type="Gene3D" id="3.40.30.10">
    <property type="entry name" value="Glutaredoxin"/>
    <property type="match status" value="1"/>
</dbReference>
<dbReference type="CDD" id="cd03017">
    <property type="entry name" value="PRX_BCP"/>
    <property type="match status" value="1"/>
</dbReference>
<dbReference type="EC" id="1.11.1.24" evidence="3"/>
<dbReference type="InterPro" id="IPR036249">
    <property type="entry name" value="Thioredoxin-like_sf"/>
</dbReference>
<feature type="active site" description="Cysteine sulfenic acid (-SOH) intermediate; for peroxidase activity" evidence="12">
    <location>
        <position position="45"/>
    </location>
</feature>
<evidence type="ECO:0000256" key="7">
    <source>
        <dbReference type="ARBA" id="ARBA00023157"/>
    </source>
</evidence>
<feature type="domain" description="Thioredoxin" evidence="13">
    <location>
        <begin position="3"/>
        <end position="144"/>
    </location>
</feature>
<evidence type="ECO:0000256" key="6">
    <source>
        <dbReference type="ARBA" id="ARBA00023002"/>
    </source>
</evidence>
<evidence type="ECO:0000313" key="14">
    <source>
        <dbReference type="EMBL" id="KKQ84907.1"/>
    </source>
</evidence>
<reference evidence="14 15" key="1">
    <citation type="journal article" date="2015" name="Nature">
        <title>rRNA introns, odd ribosomes, and small enigmatic genomes across a large radiation of phyla.</title>
        <authorList>
            <person name="Brown C.T."/>
            <person name="Hug L.A."/>
            <person name="Thomas B.C."/>
            <person name="Sharon I."/>
            <person name="Castelle C.J."/>
            <person name="Singh A."/>
            <person name="Wilkins M.J."/>
            <person name="Williams K.H."/>
            <person name="Banfield J.F."/>
        </authorList>
    </citation>
    <scope>NUCLEOTIDE SEQUENCE [LARGE SCALE GENOMIC DNA]</scope>
</reference>
<dbReference type="PATRIC" id="fig|1618570.3.peg.1053"/>
<evidence type="ECO:0000256" key="12">
    <source>
        <dbReference type="PIRSR" id="PIRSR000239-1"/>
    </source>
</evidence>
<accession>A0A0G0L1M9</accession>
<name>A0A0G0L1M9_9BACT</name>
<dbReference type="PIRSF" id="PIRSF000239">
    <property type="entry name" value="AHPC"/>
    <property type="match status" value="1"/>
</dbReference>
<keyword evidence="6" id="KW-0560">Oxidoreductase</keyword>
<keyword evidence="4" id="KW-0575">Peroxidase</keyword>
<evidence type="ECO:0000256" key="11">
    <source>
        <dbReference type="ARBA" id="ARBA00049091"/>
    </source>
</evidence>
<dbReference type="Proteomes" id="UP000034081">
    <property type="component" value="Unassembled WGS sequence"/>
</dbReference>
<evidence type="ECO:0000313" key="15">
    <source>
        <dbReference type="Proteomes" id="UP000034081"/>
    </source>
</evidence>
<evidence type="ECO:0000256" key="2">
    <source>
        <dbReference type="ARBA" id="ARBA00011245"/>
    </source>
</evidence>
<dbReference type="STRING" id="1618570.UT08_C0012G0003"/>
<sequence length="145" mass="16290">MKLMAGDKAPGFKLPGQDGKIHSLSDYKGKWLLIYFYPKDFTPGCTKEACGFRDNFSLLKDKIQIVGISGDNVKIHNKFANKYNLPFTLLSDPNKKTISKYGTDGLIFAKRTSFLINPEGIIEKIYPKVNPAGHTDEIIKDLAKY</sequence>
<evidence type="ECO:0000256" key="5">
    <source>
        <dbReference type="ARBA" id="ARBA00022862"/>
    </source>
</evidence>
<evidence type="ECO:0000259" key="13">
    <source>
        <dbReference type="PROSITE" id="PS51352"/>
    </source>
</evidence>
<comment type="catalytic activity">
    <reaction evidence="11">
        <text>a hydroperoxide + [thioredoxin]-dithiol = an alcohol + [thioredoxin]-disulfide + H2O</text>
        <dbReference type="Rhea" id="RHEA:62620"/>
        <dbReference type="Rhea" id="RHEA-COMP:10698"/>
        <dbReference type="Rhea" id="RHEA-COMP:10700"/>
        <dbReference type="ChEBI" id="CHEBI:15377"/>
        <dbReference type="ChEBI" id="CHEBI:29950"/>
        <dbReference type="ChEBI" id="CHEBI:30879"/>
        <dbReference type="ChEBI" id="CHEBI:35924"/>
        <dbReference type="ChEBI" id="CHEBI:50058"/>
        <dbReference type="EC" id="1.11.1.24"/>
    </reaction>
</comment>
<dbReference type="SUPFAM" id="SSF52833">
    <property type="entry name" value="Thioredoxin-like"/>
    <property type="match status" value="1"/>
</dbReference>
<dbReference type="GO" id="GO:0045454">
    <property type="term" value="P:cell redox homeostasis"/>
    <property type="evidence" value="ECO:0007669"/>
    <property type="project" value="TreeGrafter"/>
</dbReference>
<evidence type="ECO:0000256" key="8">
    <source>
        <dbReference type="ARBA" id="ARBA00023284"/>
    </source>
</evidence>
<dbReference type="InterPro" id="IPR013766">
    <property type="entry name" value="Thioredoxin_domain"/>
</dbReference>
<comment type="function">
    <text evidence="1">Thiol-specific peroxidase that catalyzes the reduction of hydrogen peroxide and organic hydroperoxides to water and alcohols, respectively. Plays a role in cell protection against oxidative stress by detoxifying peroxides and as sensor of hydrogen peroxide-mediated signaling events.</text>
</comment>
<dbReference type="Pfam" id="PF00578">
    <property type="entry name" value="AhpC-TSA"/>
    <property type="match status" value="1"/>
</dbReference>
<dbReference type="InterPro" id="IPR050924">
    <property type="entry name" value="Peroxiredoxin_BCP/PrxQ"/>
</dbReference>
<keyword evidence="5" id="KW-0049">Antioxidant</keyword>